<evidence type="ECO:0000256" key="7">
    <source>
        <dbReference type="ARBA" id="ARBA00049244"/>
    </source>
</evidence>
<organism evidence="10">
    <name type="scientific">viral metagenome</name>
    <dbReference type="NCBI Taxonomy" id="1070528"/>
    <lineage>
        <taxon>unclassified sequences</taxon>
        <taxon>metagenomes</taxon>
        <taxon>organismal metagenomes</taxon>
    </lineage>
</organism>
<dbReference type="NCBIfam" id="TIGR01443">
    <property type="entry name" value="intein_Cterm"/>
    <property type="match status" value="1"/>
</dbReference>
<dbReference type="SUPFAM" id="SSF53098">
    <property type="entry name" value="Ribonuclease H-like"/>
    <property type="match status" value="1"/>
</dbReference>
<evidence type="ECO:0000313" key="10">
    <source>
        <dbReference type="EMBL" id="QHT09857.1"/>
    </source>
</evidence>
<dbReference type="Pfam" id="PF00136">
    <property type="entry name" value="DNA_pol_B"/>
    <property type="match status" value="2"/>
</dbReference>
<dbReference type="PANTHER" id="PTHR10322:SF23">
    <property type="entry name" value="DNA POLYMERASE DELTA CATALYTIC SUBUNIT"/>
    <property type="match status" value="1"/>
</dbReference>
<dbReference type="SUPFAM" id="SSF51294">
    <property type="entry name" value="Hedgehog/intein (Hint) domain"/>
    <property type="match status" value="1"/>
</dbReference>
<dbReference type="InterPro" id="IPR012337">
    <property type="entry name" value="RNaseH-like_sf"/>
</dbReference>
<dbReference type="PRINTS" id="PR00106">
    <property type="entry name" value="DNAPOLB"/>
</dbReference>
<dbReference type="InterPro" id="IPR036397">
    <property type="entry name" value="RNaseH_sf"/>
</dbReference>
<evidence type="ECO:0000256" key="4">
    <source>
        <dbReference type="ARBA" id="ARBA00022695"/>
    </source>
</evidence>
<evidence type="ECO:0000259" key="8">
    <source>
        <dbReference type="Pfam" id="PF00136"/>
    </source>
</evidence>
<dbReference type="Gene3D" id="3.30.420.10">
    <property type="entry name" value="Ribonuclease H-like superfamily/Ribonuclease H"/>
    <property type="match status" value="1"/>
</dbReference>
<keyword evidence="5" id="KW-0239">DNA-directed DNA polymerase</keyword>
<evidence type="ECO:0000256" key="6">
    <source>
        <dbReference type="ARBA" id="ARBA00023125"/>
    </source>
</evidence>
<dbReference type="PANTHER" id="PTHR10322">
    <property type="entry name" value="DNA POLYMERASE CATALYTIC SUBUNIT"/>
    <property type="match status" value="1"/>
</dbReference>
<comment type="similarity">
    <text evidence="1">Belongs to the DNA polymerase type-B family.</text>
</comment>
<evidence type="ECO:0000259" key="9">
    <source>
        <dbReference type="Pfam" id="PF03104"/>
    </source>
</evidence>
<dbReference type="Gene3D" id="2.170.16.10">
    <property type="entry name" value="Hedgehog/Intein (Hint) domain"/>
    <property type="match status" value="1"/>
</dbReference>
<reference evidence="10" key="1">
    <citation type="journal article" date="2020" name="Nature">
        <title>Giant virus diversity and host interactions through global metagenomics.</title>
        <authorList>
            <person name="Schulz F."/>
            <person name="Roux S."/>
            <person name="Paez-Espino D."/>
            <person name="Jungbluth S."/>
            <person name="Walsh D.A."/>
            <person name="Denef V.J."/>
            <person name="McMahon K.D."/>
            <person name="Konstantinidis K.T."/>
            <person name="Eloe-Fadrosh E.A."/>
            <person name="Kyrpides N.C."/>
            <person name="Woyke T."/>
        </authorList>
    </citation>
    <scope>NUCLEOTIDE SEQUENCE</scope>
    <source>
        <strain evidence="10">GVMAG-M-3300023174-104</strain>
    </source>
</reference>
<dbReference type="InterPro" id="IPR050240">
    <property type="entry name" value="DNA_pol_type-B"/>
</dbReference>
<dbReference type="Gene3D" id="1.10.132.60">
    <property type="entry name" value="DNA polymerase family B, C-terminal domain"/>
    <property type="match status" value="1"/>
</dbReference>
<dbReference type="GO" id="GO:0000166">
    <property type="term" value="F:nucleotide binding"/>
    <property type="evidence" value="ECO:0007669"/>
    <property type="project" value="InterPro"/>
</dbReference>
<dbReference type="InterPro" id="IPR023211">
    <property type="entry name" value="DNA_pol_palm_dom_sf"/>
</dbReference>
<evidence type="ECO:0000256" key="3">
    <source>
        <dbReference type="ARBA" id="ARBA00022679"/>
    </source>
</evidence>
<dbReference type="SUPFAM" id="SSF56672">
    <property type="entry name" value="DNA/RNA polymerases"/>
    <property type="match status" value="1"/>
</dbReference>
<dbReference type="InterPro" id="IPR042087">
    <property type="entry name" value="DNA_pol_B_thumb"/>
</dbReference>
<sequence length="1370" mass="160824">MENLGYLYQWHTQDSFDSLLMYLYLLKEDQTVQTLECTFRPYFYCELPHAFLYPNGTSKAMVESTVLRRFYSTFIERLISMMGYHSPSDCRFSAKRNGGDDGGDGEDEEDASKCRFCWHGDISLEYKKKLYFVQEREWYPFFKICFPSLEQRRRAFYKLNEKTLRIAQYNLMVKVHENQAPPILQFCSMYSLCTVGWIGYTVRRTIGRRVQVSPQKLYMVKDRENVLFPKICSFDLEVYSSNPKRMPQSDCVEDVIFQISMVFRDPLHPNEEDTYLLTLGKIIKTEKKKWKIMEYENEQELLIGFHRLFMSQNPQVLMGYNIMGFDIPYMIKRCELYGIESTVFCLGYAFPQRICPVKEISWSSSAYAHQHFFFWEMDGRVVLDLLPMIRRDYKFASYTLKAVTTFFLGDTKDPVTPKDIFESYQWFLDGKEEESAKKLWTVGKYCIQDSILVWKLYEKLQVWIGLAEMANICSVPLMSLFTQGQQIKVYSQVYRFCHQSKILVESPPSSLGKGDSYVGATVFPPDPGLYDDVIPFDFSSLYPTTIIAYNIDYSSCVPEHRTDIPDKDCHVIEWEEHVLCEHDTIRYTAATKPTQTLCGNRRYRFMKSPSGVLPTVLQFLLGARKETKKAMKEFGEESLTYQVLDKRQLAYKVSANSMYGAMGVSKGYIPFLPGAMCTTARGRQSIQKASEFVRQQCQGKIIYGDSVTAYSPVWIRHSLYNEIRCMYIKNVIHETTQVWEEEWCTHTTEHGKEYATPTSGYLQVWTDQNWTLLHRWMKHQCNKKIYRVKTNQGWVEVTEDHSLLLENGTPIQPQNIRPHQRLLAHSLYSPFSLLENKFPLLEKNVKNSNTMTTTEWTKVGFQIGYYLMWNTSIHKPLSSFLDETLPSTRIYDGKQKEWEVKLSCLLNHRKNSEQRQEVVQGFLRCCRPSCVSKGGLVLSVSSEEHIMQRPLIIQLMMAFLEEFGFQSEFDWENQSTFLWNIFQNNHEKKRECIVYGIDARPVFNSENVYDFTTDNHHFQAGVGKIVVHNTDSIYCHFPHVPFEELWSHAKKVEKEFIHLFPSPMKLVFEEKIYKQFLILTKKRYMALTCDETLNLDDGHLTIRGVLLARRDNCAWIRKIYEQVVRKILAHETFEQVITFLCECFYLLFSYQIGIDEFVVTKLVGKDYSIRALPEDPVKLQKRLLDLGIHMDTNDKKETWRDMYKQRNQPAHVQLAEKIRQRGGESIEAGVRIPYVVCRHEKGNKAKLFDKIEDPLYVLQRSAYVKLDSFYYARLFETPMDQLLRICFKSHTMKSHTCKYVVSNHEQFQKCMENIRQYTPLSFPSDSITLLQKKTPKKPTTKKKLEIGIQSSFKKKETMLTKKQSSIYDFL</sequence>
<proteinExistence type="inferred from homology"/>
<dbReference type="InterPro" id="IPR043502">
    <property type="entry name" value="DNA/RNA_pol_sf"/>
</dbReference>
<keyword evidence="3" id="KW-0808">Transferase</keyword>
<dbReference type="PROSITE" id="PS50818">
    <property type="entry name" value="INTEIN_C_TER"/>
    <property type="match status" value="1"/>
</dbReference>
<protein>
    <recommendedName>
        <fullName evidence="2">DNA-directed DNA polymerase</fullName>
        <ecNumber evidence="2">2.7.7.7</ecNumber>
    </recommendedName>
</protein>
<keyword evidence="4" id="KW-0548">Nucleotidyltransferase</keyword>
<dbReference type="InterPro" id="IPR030934">
    <property type="entry name" value="Intein_C"/>
</dbReference>
<dbReference type="EMBL" id="MN739518">
    <property type="protein sequence ID" value="QHT09857.1"/>
    <property type="molecule type" value="Genomic_DNA"/>
</dbReference>
<comment type="catalytic activity">
    <reaction evidence="7">
        <text>DNA(n) + a 2'-deoxyribonucleoside 5'-triphosphate = DNA(n+1) + diphosphate</text>
        <dbReference type="Rhea" id="RHEA:22508"/>
        <dbReference type="Rhea" id="RHEA-COMP:17339"/>
        <dbReference type="Rhea" id="RHEA-COMP:17340"/>
        <dbReference type="ChEBI" id="CHEBI:33019"/>
        <dbReference type="ChEBI" id="CHEBI:61560"/>
        <dbReference type="ChEBI" id="CHEBI:173112"/>
        <dbReference type="EC" id="2.7.7.7"/>
    </reaction>
</comment>
<feature type="domain" description="DNA-directed DNA polymerase family B multifunctional" evidence="8">
    <location>
        <begin position="476"/>
        <end position="697"/>
    </location>
</feature>
<dbReference type="InterPro" id="IPR006172">
    <property type="entry name" value="DNA-dir_DNA_pol_B"/>
</dbReference>
<dbReference type="Gene3D" id="1.10.287.690">
    <property type="entry name" value="Helix hairpin bin"/>
    <property type="match status" value="1"/>
</dbReference>
<feature type="domain" description="DNA-directed DNA polymerase family B multifunctional" evidence="8">
    <location>
        <begin position="1025"/>
        <end position="1276"/>
    </location>
</feature>
<evidence type="ECO:0000256" key="1">
    <source>
        <dbReference type="ARBA" id="ARBA00005755"/>
    </source>
</evidence>
<name>A0A6C0D003_9ZZZZ</name>
<evidence type="ECO:0000256" key="2">
    <source>
        <dbReference type="ARBA" id="ARBA00012417"/>
    </source>
</evidence>
<dbReference type="SMART" id="SM00486">
    <property type="entry name" value="POLBc"/>
    <property type="match status" value="1"/>
</dbReference>
<dbReference type="InterPro" id="IPR006133">
    <property type="entry name" value="DNA-dir_DNA_pol_B_exonuc"/>
</dbReference>
<dbReference type="GO" id="GO:0003677">
    <property type="term" value="F:DNA binding"/>
    <property type="evidence" value="ECO:0007669"/>
    <property type="project" value="UniProtKB-KW"/>
</dbReference>
<dbReference type="InterPro" id="IPR036844">
    <property type="entry name" value="Hint_dom_sf"/>
</dbReference>
<feature type="domain" description="DNA-directed DNA polymerase family B exonuclease" evidence="9">
    <location>
        <begin position="217"/>
        <end position="403"/>
    </location>
</feature>
<accession>A0A6C0D003</accession>
<evidence type="ECO:0000256" key="5">
    <source>
        <dbReference type="ARBA" id="ARBA00022932"/>
    </source>
</evidence>
<dbReference type="Gene3D" id="3.90.1600.10">
    <property type="entry name" value="Palm domain of DNA polymerase"/>
    <property type="match status" value="2"/>
</dbReference>
<dbReference type="GO" id="GO:0006261">
    <property type="term" value="P:DNA-templated DNA replication"/>
    <property type="evidence" value="ECO:0007669"/>
    <property type="project" value="TreeGrafter"/>
</dbReference>
<dbReference type="CDD" id="cd00081">
    <property type="entry name" value="Hint"/>
    <property type="match status" value="1"/>
</dbReference>
<dbReference type="Pfam" id="PF03104">
    <property type="entry name" value="DNA_pol_B_exo1"/>
    <property type="match status" value="1"/>
</dbReference>
<dbReference type="GO" id="GO:0003887">
    <property type="term" value="F:DNA-directed DNA polymerase activity"/>
    <property type="evidence" value="ECO:0007669"/>
    <property type="project" value="UniProtKB-KW"/>
</dbReference>
<keyword evidence="6" id="KW-0238">DNA-binding</keyword>
<dbReference type="EC" id="2.7.7.7" evidence="2"/>
<dbReference type="InterPro" id="IPR006134">
    <property type="entry name" value="DNA-dir_DNA_pol_B_multi_dom"/>
</dbReference>